<dbReference type="SMART" id="SM00278">
    <property type="entry name" value="HhH1"/>
    <property type="match status" value="2"/>
</dbReference>
<dbReference type="PANTHER" id="PTHR21180">
    <property type="entry name" value="ENDONUCLEASE/EXONUCLEASE/PHOSPHATASE FAMILY DOMAIN-CONTAINING PROTEIN 1"/>
    <property type="match status" value="1"/>
</dbReference>
<sequence length="119" mass="12716">MAVDEEKVHIRILIGIAAVLLALCIGYTVFYEPPISDPAAVIATDSAISSAASGSYSKIHLNTATAAQLKNLKGVGNALAGRIIQYRKEHGGFHSVEELKQVKGIGDKLYVQIKDQLVL</sequence>
<feature type="domain" description="Helix-hairpin-helix DNA-binding motif class 1" evidence="2">
    <location>
        <begin position="67"/>
        <end position="86"/>
    </location>
</feature>
<dbReference type="Pfam" id="PF12836">
    <property type="entry name" value="HHH_3"/>
    <property type="match status" value="1"/>
</dbReference>
<reference evidence="4" key="3">
    <citation type="journal article" date="2022" name="Int. J. Syst. Evol. Microbiol.">
        <title>Caproicibacterium lactatifermentans sp. nov., isolated from pit clay used for the production of Chinese strong aroma-type liquor.</title>
        <authorList>
            <person name="Wang H."/>
            <person name="Gu Y."/>
            <person name="Zhao D."/>
            <person name="Qiao Z."/>
            <person name="Zheng J."/>
            <person name="Gao J."/>
            <person name="Ren C."/>
            <person name="Xu Y."/>
        </authorList>
    </citation>
    <scope>NUCLEOTIDE SEQUENCE</scope>
    <source>
        <strain evidence="4">JNU-WLY1368</strain>
    </source>
</reference>
<dbReference type="SUPFAM" id="SSF47781">
    <property type="entry name" value="RuvA domain 2-like"/>
    <property type="match status" value="1"/>
</dbReference>
<dbReference type="GO" id="GO:0015628">
    <property type="term" value="P:protein secretion by the type II secretion system"/>
    <property type="evidence" value="ECO:0007669"/>
    <property type="project" value="TreeGrafter"/>
</dbReference>
<evidence type="ECO:0000313" key="5">
    <source>
        <dbReference type="Proteomes" id="UP000501316"/>
    </source>
</evidence>
<organism evidence="3 5">
    <name type="scientific">Caproicibacterium lactatifermentans</name>
    <dbReference type="NCBI Taxonomy" id="2666138"/>
    <lineage>
        <taxon>Bacteria</taxon>
        <taxon>Bacillati</taxon>
        <taxon>Bacillota</taxon>
        <taxon>Clostridia</taxon>
        <taxon>Eubacteriales</taxon>
        <taxon>Oscillospiraceae</taxon>
        <taxon>Caproicibacterium</taxon>
    </lineage>
</organism>
<dbReference type="EMBL" id="CP046161">
    <property type="protein sequence ID" value="QKO30837.1"/>
    <property type="molecule type" value="Genomic_DNA"/>
</dbReference>
<feature type="domain" description="Helix-hairpin-helix DNA-binding motif class 1" evidence="2">
    <location>
        <begin position="97"/>
        <end position="116"/>
    </location>
</feature>
<name>A0A859DRL0_9FIRM</name>
<dbReference type="GO" id="GO:0015627">
    <property type="term" value="C:type II protein secretion system complex"/>
    <property type="evidence" value="ECO:0007669"/>
    <property type="project" value="TreeGrafter"/>
</dbReference>
<keyword evidence="1" id="KW-1133">Transmembrane helix</keyword>
<dbReference type="Proteomes" id="UP000509623">
    <property type="component" value="Chromosome"/>
</dbReference>
<feature type="transmembrane region" description="Helical" evidence="1">
    <location>
        <begin position="12"/>
        <end position="31"/>
    </location>
</feature>
<keyword evidence="6" id="KW-1185">Reference proteome</keyword>
<gene>
    <name evidence="3" type="ORF">GJQ69_06140</name>
    <name evidence="4" type="ORF">GKP14_07395</name>
</gene>
<dbReference type="InterPro" id="IPR010994">
    <property type="entry name" value="RuvA_2-like"/>
</dbReference>
<dbReference type="NCBIfam" id="TIGR00426">
    <property type="entry name" value="competence protein ComEA helix-hairpin-helix repeat region"/>
    <property type="match status" value="1"/>
</dbReference>
<dbReference type="Proteomes" id="UP000501316">
    <property type="component" value="Chromosome"/>
</dbReference>
<dbReference type="GO" id="GO:0006281">
    <property type="term" value="P:DNA repair"/>
    <property type="evidence" value="ECO:0007669"/>
    <property type="project" value="InterPro"/>
</dbReference>
<keyword evidence="1" id="KW-0472">Membrane</keyword>
<evidence type="ECO:0000259" key="2">
    <source>
        <dbReference type="SMART" id="SM00278"/>
    </source>
</evidence>
<dbReference type="PANTHER" id="PTHR21180:SF32">
    <property type="entry name" value="ENDONUCLEASE_EXONUCLEASE_PHOSPHATASE FAMILY DOMAIN-CONTAINING PROTEIN 1"/>
    <property type="match status" value="1"/>
</dbReference>
<dbReference type="InterPro" id="IPR004509">
    <property type="entry name" value="Competence_ComEA_HhH"/>
</dbReference>
<reference evidence="5 6" key="1">
    <citation type="submission" date="2019-11" db="EMBL/GenBank/DDBJ databases">
        <authorList>
            <person name="Ren C."/>
            <person name="Wang H."/>
            <person name="Xu Y."/>
        </authorList>
    </citation>
    <scope>NUCLEOTIDE SEQUENCE [LARGE SCALE GENOMIC DNA]</scope>
    <source>
        <strain evidence="6">JNU-WLY1368</strain>
        <strain evidence="3 5">LBM 19010</strain>
    </source>
</reference>
<keyword evidence="1" id="KW-0812">Transmembrane</keyword>
<dbReference type="KEGG" id="clf:GJQ69_06140"/>
<dbReference type="InterPro" id="IPR003583">
    <property type="entry name" value="Hlx-hairpin-Hlx_DNA-bd_motif"/>
</dbReference>
<dbReference type="InterPro" id="IPR051675">
    <property type="entry name" value="Endo/Exo/Phosphatase_dom_1"/>
</dbReference>
<dbReference type="EMBL" id="CP046051">
    <property type="protein sequence ID" value="QKN24095.1"/>
    <property type="molecule type" value="Genomic_DNA"/>
</dbReference>
<evidence type="ECO:0000313" key="4">
    <source>
        <dbReference type="EMBL" id="QKO30837.1"/>
    </source>
</evidence>
<evidence type="ECO:0000313" key="3">
    <source>
        <dbReference type="EMBL" id="QKN24095.1"/>
    </source>
</evidence>
<dbReference type="Gene3D" id="1.10.150.280">
    <property type="entry name" value="AF1531-like domain"/>
    <property type="match status" value="1"/>
</dbReference>
<proteinExistence type="predicted"/>
<accession>A0A859DRL0</accession>
<evidence type="ECO:0000313" key="6">
    <source>
        <dbReference type="Proteomes" id="UP000509623"/>
    </source>
</evidence>
<dbReference type="GO" id="GO:0003677">
    <property type="term" value="F:DNA binding"/>
    <property type="evidence" value="ECO:0007669"/>
    <property type="project" value="InterPro"/>
</dbReference>
<dbReference type="AlphaFoldDB" id="A0A859DRL0"/>
<protein>
    <recommendedName>
        <fullName evidence="2">Helix-hairpin-helix DNA-binding motif class 1 domain-containing protein</fullName>
    </recommendedName>
</protein>
<reference evidence="4" key="2">
    <citation type="journal article" date="2021" name="Appl. Environ. Microbiol.">
        <title>Adaptability of a Caproate-Producing Bacterium Contributes to Its Dominance in an Anaerobic Fermentation System.</title>
        <authorList>
            <person name="Wang H."/>
            <person name="Gu Y."/>
            <person name="Zhou W."/>
            <person name="Zhao D."/>
            <person name="Qiao Z."/>
            <person name="Zheng J."/>
            <person name="Gao J."/>
            <person name="Chen X."/>
            <person name="Ren C."/>
            <person name="Xu Y."/>
        </authorList>
    </citation>
    <scope>NUCLEOTIDE SEQUENCE</scope>
    <source>
        <strain evidence="4">JNU-WLY1368</strain>
    </source>
</reference>
<evidence type="ECO:0000256" key="1">
    <source>
        <dbReference type="SAM" id="Phobius"/>
    </source>
</evidence>